<dbReference type="PANTHER" id="PTHR46545:SF1">
    <property type="entry name" value="LEUCINE-RICH REPEAT-CONTAINING PROTEIN 51"/>
    <property type="match status" value="1"/>
</dbReference>
<feature type="coiled-coil region" evidence="6">
    <location>
        <begin position="19"/>
        <end position="46"/>
    </location>
</feature>
<dbReference type="InterPro" id="IPR001611">
    <property type="entry name" value="Leu-rich_rpt"/>
</dbReference>
<accession>A0A482XMU5</accession>
<evidence type="ECO:0000313" key="8">
    <source>
        <dbReference type="Proteomes" id="UP000291343"/>
    </source>
</evidence>
<keyword evidence="8" id="KW-1185">Reference proteome</keyword>
<dbReference type="Gene3D" id="3.80.10.10">
    <property type="entry name" value="Ribonuclease Inhibitor"/>
    <property type="match status" value="1"/>
</dbReference>
<dbReference type="InterPro" id="IPR032675">
    <property type="entry name" value="LRR_dom_sf"/>
</dbReference>
<evidence type="ECO:0000256" key="6">
    <source>
        <dbReference type="SAM" id="Coils"/>
    </source>
</evidence>
<dbReference type="InParanoid" id="A0A482XMU5"/>
<name>A0A482XMU5_LAOST</name>
<comment type="subcellular location">
    <subcellularLocation>
        <location evidence="1">Cytoplasm</location>
    </subcellularLocation>
</comment>
<protein>
    <recommendedName>
        <fullName evidence="2">Leucine-rich repeat-containing protein 51</fullName>
    </recommendedName>
</protein>
<organism evidence="7 8">
    <name type="scientific">Laodelphax striatellus</name>
    <name type="common">Small brown planthopper</name>
    <name type="synonym">Delphax striatella</name>
    <dbReference type="NCBI Taxonomy" id="195883"/>
    <lineage>
        <taxon>Eukaryota</taxon>
        <taxon>Metazoa</taxon>
        <taxon>Ecdysozoa</taxon>
        <taxon>Arthropoda</taxon>
        <taxon>Hexapoda</taxon>
        <taxon>Insecta</taxon>
        <taxon>Pterygota</taxon>
        <taxon>Neoptera</taxon>
        <taxon>Paraneoptera</taxon>
        <taxon>Hemiptera</taxon>
        <taxon>Auchenorrhyncha</taxon>
        <taxon>Fulgoroidea</taxon>
        <taxon>Delphacidae</taxon>
        <taxon>Criomorphinae</taxon>
        <taxon>Laodelphax</taxon>
    </lineage>
</organism>
<evidence type="ECO:0000256" key="2">
    <source>
        <dbReference type="ARBA" id="ARBA00014223"/>
    </source>
</evidence>
<dbReference type="SUPFAM" id="SSF52058">
    <property type="entry name" value="L domain-like"/>
    <property type="match status" value="1"/>
</dbReference>
<keyword evidence="5" id="KW-0677">Repeat</keyword>
<evidence type="ECO:0000313" key="7">
    <source>
        <dbReference type="EMBL" id="RZF47047.1"/>
    </source>
</evidence>
<keyword evidence="4" id="KW-0433">Leucine-rich repeat</keyword>
<keyword evidence="6" id="KW-0175">Coiled coil</keyword>
<dbReference type="PROSITE" id="PS51450">
    <property type="entry name" value="LRR"/>
    <property type="match status" value="1"/>
</dbReference>
<dbReference type="GO" id="GO:0005737">
    <property type="term" value="C:cytoplasm"/>
    <property type="evidence" value="ECO:0007669"/>
    <property type="project" value="UniProtKB-SubCell"/>
</dbReference>
<dbReference type="STRING" id="195883.A0A482XMU5"/>
<proteinExistence type="predicted"/>
<reference evidence="7 8" key="1">
    <citation type="journal article" date="2017" name="Gigascience">
        <title>Genome sequence of the small brown planthopper, Laodelphax striatellus.</title>
        <authorList>
            <person name="Zhu J."/>
            <person name="Jiang F."/>
            <person name="Wang X."/>
            <person name="Yang P."/>
            <person name="Bao Y."/>
            <person name="Zhao W."/>
            <person name="Wang W."/>
            <person name="Lu H."/>
            <person name="Wang Q."/>
            <person name="Cui N."/>
            <person name="Li J."/>
            <person name="Chen X."/>
            <person name="Luo L."/>
            <person name="Yu J."/>
            <person name="Kang L."/>
            <person name="Cui F."/>
        </authorList>
    </citation>
    <scope>NUCLEOTIDE SEQUENCE [LARGE SCALE GENOMIC DNA]</scope>
    <source>
        <strain evidence="7">Lst14</strain>
    </source>
</reference>
<evidence type="ECO:0000256" key="5">
    <source>
        <dbReference type="ARBA" id="ARBA00022737"/>
    </source>
</evidence>
<dbReference type="AlphaFoldDB" id="A0A482XMU5"/>
<keyword evidence="3" id="KW-0963">Cytoplasm</keyword>
<dbReference type="Pfam" id="PF14580">
    <property type="entry name" value="LRR_9"/>
    <property type="match status" value="1"/>
</dbReference>
<dbReference type="SMR" id="A0A482XMU5"/>
<dbReference type="OrthoDB" id="676979at2759"/>
<comment type="caution">
    <text evidence="7">The sequence shown here is derived from an EMBL/GenBank/DDBJ whole genome shotgun (WGS) entry which is preliminary data.</text>
</comment>
<dbReference type="PANTHER" id="PTHR46545">
    <property type="entry name" value="LEUCINE-RICH REPEAT-CONTAINING PROTEIN 51"/>
    <property type="match status" value="1"/>
</dbReference>
<dbReference type="EMBL" id="QKKF02004940">
    <property type="protein sequence ID" value="RZF47047.1"/>
    <property type="molecule type" value="Genomic_DNA"/>
</dbReference>
<dbReference type="Proteomes" id="UP000291343">
    <property type="component" value="Unassembled WGS sequence"/>
</dbReference>
<sequence>MEGTSRWKPFPVWPNSKFCEDIERILANLRRENEEINRKLKELHTHPPEPIADIQKPYIRNSEEFEKFVEESTIRNKKLIKDLELSSARLRSRAVYSPTEDALERAKVKLLRSNETGPPLDYSFKSLSSIEELKMQRPRRGVKRYRKASTGRYNCTALRLNNNQLVSVHGIHAVAYQLLEHPETLTWLDLSFNRITVVPPEITSFNALKILYLHGNQLSDLNSTIRPLKCLEELYSLTLHGNPLEERKGYRARVLVNLPTLKSLDFNNVTSADRKRVIARQEAASAKSTGRCRLSAFD</sequence>
<evidence type="ECO:0000256" key="1">
    <source>
        <dbReference type="ARBA" id="ARBA00004496"/>
    </source>
</evidence>
<evidence type="ECO:0000256" key="4">
    <source>
        <dbReference type="ARBA" id="ARBA00022614"/>
    </source>
</evidence>
<gene>
    <name evidence="7" type="ORF">LSTR_LSTR012305</name>
</gene>
<evidence type="ECO:0000256" key="3">
    <source>
        <dbReference type="ARBA" id="ARBA00022490"/>
    </source>
</evidence>